<dbReference type="SUPFAM" id="SSF46689">
    <property type="entry name" value="Homeodomain-like"/>
    <property type="match status" value="1"/>
</dbReference>
<keyword evidence="3" id="KW-1185">Reference proteome</keyword>
<evidence type="ECO:0000313" key="3">
    <source>
        <dbReference type="Proteomes" id="UP000887159"/>
    </source>
</evidence>
<dbReference type="InterPro" id="IPR036388">
    <property type="entry name" value="WH-like_DNA-bd_sf"/>
</dbReference>
<gene>
    <name evidence="2" type="ORF">TNCV_3876471</name>
</gene>
<sequence>MARRRQLDMFMKGRIVGMLKSSRSQTTEVSRILNVDHSVISRLWQRFQRTGDVTRQQYRVDQESQPLVMTDI</sequence>
<accession>A0A8X6SS25</accession>
<organism evidence="2 3">
    <name type="scientific">Trichonephila clavipes</name>
    <name type="common">Golden silk orbweaver</name>
    <name type="synonym">Nephila clavipes</name>
    <dbReference type="NCBI Taxonomy" id="2585209"/>
    <lineage>
        <taxon>Eukaryota</taxon>
        <taxon>Metazoa</taxon>
        <taxon>Ecdysozoa</taxon>
        <taxon>Arthropoda</taxon>
        <taxon>Chelicerata</taxon>
        <taxon>Arachnida</taxon>
        <taxon>Araneae</taxon>
        <taxon>Araneomorphae</taxon>
        <taxon>Entelegynae</taxon>
        <taxon>Araneoidea</taxon>
        <taxon>Nephilidae</taxon>
        <taxon>Trichonephila</taxon>
    </lineage>
</organism>
<evidence type="ECO:0000313" key="2">
    <source>
        <dbReference type="EMBL" id="GFY18959.1"/>
    </source>
</evidence>
<reference evidence="2" key="1">
    <citation type="submission" date="2020-08" db="EMBL/GenBank/DDBJ databases">
        <title>Multicomponent nature underlies the extraordinary mechanical properties of spider dragline silk.</title>
        <authorList>
            <person name="Kono N."/>
            <person name="Nakamura H."/>
            <person name="Mori M."/>
            <person name="Yoshida Y."/>
            <person name="Ohtoshi R."/>
            <person name="Malay A.D."/>
            <person name="Moran D.A.P."/>
            <person name="Tomita M."/>
            <person name="Numata K."/>
            <person name="Arakawa K."/>
        </authorList>
    </citation>
    <scope>NUCLEOTIDE SEQUENCE</scope>
</reference>
<proteinExistence type="predicted"/>
<evidence type="ECO:0000256" key="1">
    <source>
        <dbReference type="ARBA" id="ARBA00004123"/>
    </source>
</evidence>
<dbReference type="GO" id="GO:0005634">
    <property type="term" value="C:nucleus"/>
    <property type="evidence" value="ECO:0007669"/>
    <property type="project" value="UniProtKB-SubCell"/>
</dbReference>
<comment type="caution">
    <text evidence="2">The sequence shown here is derived from an EMBL/GenBank/DDBJ whole genome shotgun (WGS) entry which is preliminary data.</text>
</comment>
<dbReference type="Gene3D" id="1.10.10.10">
    <property type="entry name" value="Winged helix-like DNA-binding domain superfamily/Winged helix DNA-binding domain"/>
    <property type="match status" value="1"/>
</dbReference>
<comment type="subcellular location">
    <subcellularLocation>
        <location evidence="1">Nucleus</location>
    </subcellularLocation>
</comment>
<dbReference type="EMBL" id="BMAU01021350">
    <property type="protein sequence ID" value="GFY18959.1"/>
    <property type="molecule type" value="Genomic_DNA"/>
</dbReference>
<dbReference type="InterPro" id="IPR009057">
    <property type="entry name" value="Homeodomain-like_sf"/>
</dbReference>
<name>A0A8X6SS25_TRICX</name>
<dbReference type="Proteomes" id="UP000887159">
    <property type="component" value="Unassembled WGS sequence"/>
</dbReference>
<dbReference type="AlphaFoldDB" id="A0A8X6SS25"/>
<protein>
    <submittedName>
        <fullName evidence="2">Uncharacterized protein</fullName>
    </submittedName>
</protein>